<proteinExistence type="predicted"/>
<dbReference type="Proteomes" id="UP001151081">
    <property type="component" value="Unassembled WGS sequence"/>
</dbReference>
<dbReference type="AlphaFoldDB" id="A0A9X4AP44"/>
<evidence type="ECO:0000313" key="1">
    <source>
        <dbReference type="EMBL" id="MDC3979613.1"/>
    </source>
</evidence>
<organism evidence="1 2">
    <name type="scientific">Polyangium jinanense</name>
    <dbReference type="NCBI Taxonomy" id="2829994"/>
    <lineage>
        <taxon>Bacteria</taxon>
        <taxon>Pseudomonadati</taxon>
        <taxon>Myxococcota</taxon>
        <taxon>Polyangia</taxon>
        <taxon>Polyangiales</taxon>
        <taxon>Polyangiaceae</taxon>
        <taxon>Polyangium</taxon>
    </lineage>
</organism>
<protein>
    <recommendedName>
        <fullName evidence="3">Translational machinery protein</fullName>
    </recommendedName>
</protein>
<evidence type="ECO:0000313" key="2">
    <source>
        <dbReference type="Proteomes" id="UP001151081"/>
    </source>
</evidence>
<dbReference type="Gene3D" id="3.30.420.60">
    <property type="entry name" value="eRF1 domain 2"/>
    <property type="match status" value="1"/>
</dbReference>
<comment type="caution">
    <text evidence="1">The sequence shown here is derived from an EMBL/GenBank/DDBJ whole genome shotgun (WGS) entry which is preliminary data.</text>
</comment>
<accession>A0A9X4AP44</accession>
<name>A0A9X4AP44_9BACT</name>
<reference evidence="1 2" key="1">
    <citation type="submission" date="2021-04" db="EMBL/GenBank/DDBJ databases">
        <title>Genome analysis of Polyangium sp.</title>
        <authorList>
            <person name="Li Y."/>
            <person name="Wang J."/>
        </authorList>
    </citation>
    <scope>NUCLEOTIDE SEQUENCE [LARGE SCALE GENOMIC DNA]</scope>
    <source>
        <strain evidence="1 2">SDU14</strain>
    </source>
</reference>
<dbReference type="RefSeq" id="WP_272417954.1">
    <property type="nucleotide sequence ID" value="NZ_JAGTJJ010000001.1"/>
</dbReference>
<keyword evidence="2" id="KW-1185">Reference proteome</keyword>
<gene>
    <name evidence="1" type="ORF">KEG57_03810</name>
</gene>
<sequence length="127" mass="14276">MNTRHAVVWLDHNEAHIFHLTPESYAGEVIKSPHAHTKLHRKAGPTASSGHAGEDQHYYHDVAEHLAGTEEILVVGPANAKIEFVRHLENHHHDLKSRVVAVETLDHPTDKEIAAHARTFFKREGTL</sequence>
<dbReference type="SUPFAM" id="SSF53137">
    <property type="entry name" value="Translational machinery components"/>
    <property type="match status" value="1"/>
</dbReference>
<dbReference type="InterPro" id="IPR042226">
    <property type="entry name" value="eFR1_2_sf"/>
</dbReference>
<evidence type="ECO:0008006" key="3">
    <source>
        <dbReference type="Google" id="ProtNLM"/>
    </source>
</evidence>
<dbReference type="EMBL" id="JAGTJJ010000001">
    <property type="protein sequence ID" value="MDC3979613.1"/>
    <property type="molecule type" value="Genomic_DNA"/>
</dbReference>